<protein>
    <submittedName>
        <fullName evidence="2">Glutamine cyclotransferase</fullName>
    </submittedName>
</protein>
<comment type="caution">
    <text evidence="2">The sequence shown here is derived from an EMBL/GenBank/DDBJ whole genome shotgun (WGS) entry which is preliminary data.</text>
</comment>
<keyword evidence="2" id="KW-0808">Transferase</keyword>
<dbReference type="OrthoDB" id="9783700at2"/>
<accession>A0A401G1Z3</accession>
<proteinExistence type="predicted"/>
<dbReference type="GO" id="GO:0016603">
    <property type="term" value="F:glutaminyl-peptide cyclotransferase activity"/>
    <property type="evidence" value="ECO:0007669"/>
    <property type="project" value="InterPro"/>
</dbReference>
<reference evidence="3" key="2">
    <citation type="submission" date="2019-01" db="EMBL/GenBank/DDBJ databases">
        <title>Genome sequence of Desulfonema ishimotonii strain Tokyo 01.</title>
        <authorList>
            <person name="Fukui M."/>
        </authorList>
    </citation>
    <scope>NUCLEOTIDE SEQUENCE [LARGE SCALE GENOMIC DNA]</scope>
    <source>
        <strain evidence="3">Tokyo 01</strain>
    </source>
</reference>
<sequence>MRTDSGIRTVKRILALGCCLCLISGPVLSADAPGVQRFGYQIVHVFPHDPDAWTQGLAWSDGFLYEGTGRYGHSSVRRICPRTGKILSRHRLNDQFYGEGLALFRNRLYQLTWHSKTGFVYDRADLRLIRRFSYDTQGWGLAHDGQHLILSNGSAVLRFLEPSRFREVRRITVRENGQPVRRLNELEYVAGRIYANVWKTDRVVIIAPDSGQVVGKIDLTGLLEVGERGGRQPDVLNGIAYDAAGRRLFVTGKYWPSVFEIRPVPLAP</sequence>
<keyword evidence="1" id="KW-0732">Signal</keyword>
<dbReference type="SUPFAM" id="SSF50969">
    <property type="entry name" value="YVTN repeat-like/Quinoprotein amine dehydrogenase"/>
    <property type="match status" value="1"/>
</dbReference>
<feature type="chain" id="PRO_5019375490" evidence="1">
    <location>
        <begin position="30"/>
        <end position="268"/>
    </location>
</feature>
<evidence type="ECO:0000313" key="2">
    <source>
        <dbReference type="EMBL" id="GBC63215.1"/>
    </source>
</evidence>
<dbReference type="AlphaFoldDB" id="A0A401G1Z3"/>
<gene>
    <name evidence="2" type="ORF">DENIS_4209</name>
</gene>
<reference evidence="3" key="1">
    <citation type="submission" date="2017-11" db="EMBL/GenBank/DDBJ databases">
        <authorList>
            <person name="Watanabe M."/>
            <person name="Kojima H."/>
        </authorList>
    </citation>
    <scope>NUCLEOTIDE SEQUENCE [LARGE SCALE GENOMIC DNA]</scope>
    <source>
        <strain evidence="3">Tokyo 01</strain>
    </source>
</reference>
<dbReference type="Pfam" id="PF05096">
    <property type="entry name" value="Glu_cyclase_2"/>
    <property type="match status" value="1"/>
</dbReference>
<dbReference type="PANTHER" id="PTHR31270:SF1">
    <property type="entry name" value="GLUTAMINYL-PEPTIDE CYCLOTRANSFERASE"/>
    <property type="match status" value="1"/>
</dbReference>
<dbReference type="InterPro" id="IPR007788">
    <property type="entry name" value="QCT"/>
</dbReference>
<dbReference type="RefSeq" id="WP_124330313.1">
    <property type="nucleotide sequence ID" value="NZ_BEXT01000001.1"/>
</dbReference>
<dbReference type="Proteomes" id="UP000288096">
    <property type="component" value="Unassembled WGS sequence"/>
</dbReference>
<keyword evidence="3" id="KW-1185">Reference proteome</keyword>
<dbReference type="Gene3D" id="2.130.10.10">
    <property type="entry name" value="YVTN repeat-like/Quinoprotein amine dehydrogenase"/>
    <property type="match status" value="1"/>
</dbReference>
<dbReference type="InterPro" id="IPR015943">
    <property type="entry name" value="WD40/YVTN_repeat-like_dom_sf"/>
</dbReference>
<organism evidence="2 3">
    <name type="scientific">Desulfonema ishimotonii</name>
    <dbReference type="NCBI Taxonomy" id="45657"/>
    <lineage>
        <taxon>Bacteria</taxon>
        <taxon>Pseudomonadati</taxon>
        <taxon>Thermodesulfobacteriota</taxon>
        <taxon>Desulfobacteria</taxon>
        <taxon>Desulfobacterales</taxon>
        <taxon>Desulfococcaceae</taxon>
        <taxon>Desulfonema</taxon>
    </lineage>
</organism>
<evidence type="ECO:0000256" key="1">
    <source>
        <dbReference type="SAM" id="SignalP"/>
    </source>
</evidence>
<dbReference type="PANTHER" id="PTHR31270">
    <property type="entry name" value="GLUTAMINYL-PEPTIDE CYCLOTRANSFERASE"/>
    <property type="match status" value="1"/>
</dbReference>
<feature type="signal peptide" evidence="1">
    <location>
        <begin position="1"/>
        <end position="29"/>
    </location>
</feature>
<dbReference type="InterPro" id="IPR011044">
    <property type="entry name" value="Quino_amine_DH_bsu"/>
</dbReference>
<name>A0A401G1Z3_9BACT</name>
<evidence type="ECO:0000313" key="3">
    <source>
        <dbReference type="Proteomes" id="UP000288096"/>
    </source>
</evidence>
<dbReference type="EMBL" id="BEXT01000001">
    <property type="protein sequence ID" value="GBC63215.1"/>
    <property type="molecule type" value="Genomic_DNA"/>
</dbReference>